<dbReference type="Pfam" id="PF13538">
    <property type="entry name" value="UvrD_C_2"/>
    <property type="match status" value="1"/>
</dbReference>
<evidence type="ECO:0000256" key="1">
    <source>
        <dbReference type="ARBA" id="ARBA00022741"/>
    </source>
</evidence>
<protein>
    <submittedName>
        <fullName evidence="4">Exonuclease</fullName>
    </submittedName>
</protein>
<dbReference type="GO" id="GO:0005524">
    <property type="term" value="F:ATP binding"/>
    <property type="evidence" value="ECO:0007669"/>
    <property type="project" value="UniProtKB-KW"/>
</dbReference>
<dbReference type="PANTHER" id="PTHR43788:SF6">
    <property type="entry name" value="DNA HELICASE B"/>
    <property type="match status" value="1"/>
</dbReference>
<dbReference type="Pfam" id="PF13604">
    <property type="entry name" value="AAA_30"/>
    <property type="match status" value="1"/>
</dbReference>
<evidence type="ECO:0000256" key="2">
    <source>
        <dbReference type="ARBA" id="ARBA00022840"/>
    </source>
</evidence>
<dbReference type="SMART" id="SM00382">
    <property type="entry name" value="AAA"/>
    <property type="match status" value="1"/>
</dbReference>
<feature type="domain" description="AAA+ ATPase" evidence="3">
    <location>
        <begin position="629"/>
        <end position="755"/>
    </location>
</feature>
<dbReference type="InterPro" id="IPR027785">
    <property type="entry name" value="UvrD-like_helicase_C"/>
</dbReference>
<keyword evidence="2" id="KW-0067">ATP-binding</keyword>
<keyword evidence="4" id="KW-0378">Hydrolase</keyword>
<comment type="caution">
    <text evidence="4">The sequence shown here is derived from an EMBL/GenBank/DDBJ whole genome shotgun (WGS) entry which is preliminary data.</text>
</comment>
<dbReference type="Proteomes" id="UP000308697">
    <property type="component" value="Unassembled WGS sequence"/>
</dbReference>
<dbReference type="AlphaFoldDB" id="A0A4U0N794"/>
<keyword evidence="5" id="KW-1185">Reference proteome</keyword>
<keyword evidence="1" id="KW-0547">Nucleotide-binding</keyword>
<dbReference type="Gene3D" id="3.40.50.300">
    <property type="entry name" value="P-loop containing nucleotide triphosphate hydrolases"/>
    <property type="match status" value="2"/>
</dbReference>
<dbReference type="CDD" id="cd18809">
    <property type="entry name" value="SF1_C_RecD"/>
    <property type="match status" value="1"/>
</dbReference>
<dbReference type="GO" id="GO:0004527">
    <property type="term" value="F:exonuclease activity"/>
    <property type="evidence" value="ECO:0007669"/>
    <property type="project" value="UniProtKB-KW"/>
</dbReference>
<sequence length="1253" mass="138838">MAYVQHLSVRVPWHDTGWEGTVCADPVANHACVMLGNIAKDRDDQHEAVHRGQAWSALGEKIPPCALERGSFMGDRAHTVQRTHPYAWSLKELRPASLPIPAYSVHAIPYFWLNRSNAEETVLTEHPVTRYRAEAEDDIARHFRKRAMPWVMHGENQQAIIEAFFRHVTPDETLIFFYLKHSPFEDQPRRMLVGAATVTGKTAPEPWPGSHASTFPSHMWETTLRHSLRPDGTGGILLPVQALAALAARGTDVAAALAVAPESGRNFSYATEHVSPDCAVASLMELHRAAGAAIALGDPAVGIPEASLQWLDAQLARAWERRGPAPGLPAVLPRLGFRHPTFAAHRLVSAVDDGGDPWPLLEDLLEGRAVRPDLAELVTTTRRAIWKGTSELDRRALRTLSRFDLTSETVTRVLDGHTGVPISAEDLLDNPYDLVTCTVDDGDPIAFETVDRGLFPDLQLAEHHPLPLTQPFDDANDRRRLDAAITTVLARAQVEGHTLLPFEQTVERLALLTVTAPLATERTILTSLGLAPGALPPSDSEEVPEPWSQLRRADIDGGESAYKLASAAVRRDFIRDRLNQVLTAPPHAVPSDLPATLDQALGDLAADGDSDAEQRAREEKTAAFEEMYKRRVTLLNGPAGTGKTTLIHALAKRPEVLKRGLLLLAPTGKARVQLEQKVGHGAFTLAQFLRTRERYDDQSARYLTNPDADRMRVGTVVVDEASMLTEDMLAALLDAVDVTDRLVLVGDPRQLPPIGAGRPFVDLERRRRPDSMPWPRRAPGWAELTVLRRQRGQDRDDLALAHWYSGDGRPDDAEDVWRKLLAGQDMPTLRAVAWDGRKPADVLKDVLRKEFGVHDELTFAHSYGAGTWTSAGGRQYPDYSTAPAVCDRWQALSPTRGRAHGTTDLNRYLKQTFRQQALAKAKVRHYARRVPEPLGPEQIVVGDKVVNTRNQPLYAYEPQSGTGEKKYVANGELGVVTGQLTSKASRTPPWQTHVEFSSQPGLRFTAAGAGGDDDPAMELAWALTVHKSQGSEFGTVILMLPANLQGVSRELLYTALTRQTEKVIICHEGPLNELRELARPTASDTGRRLTDLTRAPKPVPVVDQQGRRIGLFDANLIHITHFGLPVRSKNEVIIADLLQRHAQGRFTYEQPLIGRDGRRKFPDFTITTDTPDRPVYWEHLGLLENPTYARKWEEKKAWYAEQGILPGGGPHGVLLVTDDLHGVKEDDWEAEFKKVFGAATSIRPRRITRRPRP</sequence>
<dbReference type="CDD" id="cd17933">
    <property type="entry name" value="DEXSc_RecD-like"/>
    <property type="match status" value="1"/>
</dbReference>
<proteinExistence type="predicted"/>
<evidence type="ECO:0000313" key="4">
    <source>
        <dbReference type="EMBL" id="TJZ49476.1"/>
    </source>
</evidence>
<organism evidence="4 5">
    <name type="scientific">Streptomyces piniterrae</name>
    <dbReference type="NCBI Taxonomy" id="2571125"/>
    <lineage>
        <taxon>Bacteria</taxon>
        <taxon>Bacillati</taxon>
        <taxon>Actinomycetota</taxon>
        <taxon>Actinomycetes</taxon>
        <taxon>Kitasatosporales</taxon>
        <taxon>Streptomycetaceae</taxon>
        <taxon>Streptomyces</taxon>
    </lineage>
</organism>
<dbReference type="GO" id="GO:0003678">
    <property type="term" value="F:DNA helicase activity"/>
    <property type="evidence" value="ECO:0007669"/>
    <property type="project" value="UniProtKB-ARBA"/>
</dbReference>
<accession>A0A4U0N794</accession>
<dbReference type="SUPFAM" id="SSF52540">
    <property type="entry name" value="P-loop containing nucleoside triphosphate hydrolases"/>
    <property type="match status" value="1"/>
</dbReference>
<dbReference type="EMBL" id="SUMB01000009">
    <property type="protein sequence ID" value="TJZ49476.1"/>
    <property type="molecule type" value="Genomic_DNA"/>
</dbReference>
<dbReference type="InterPro" id="IPR027417">
    <property type="entry name" value="P-loop_NTPase"/>
</dbReference>
<dbReference type="RefSeq" id="WP_136742295.1">
    <property type="nucleotide sequence ID" value="NZ_SUMB01000009.1"/>
</dbReference>
<dbReference type="PANTHER" id="PTHR43788">
    <property type="entry name" value="DNA2/NAM7 HELICASE FAMILY MEMBER"/>
    <property type="match status" value="1"/>
</dbReference>
<name>A0A4U0N794_9ACTN</name>
<reference evidence="4 5" key="1">
    <citation type="submission" date="2019-04" db="EMBL/GenBank/DDBJ databases">
        <title>Streptomyces piniterrae sp. nov., a heliquinomycin-producing actinomycete isolated from rhizosphere soil of Pinus yunnanensis.</title>
        <authorList>
            <person name="Zhuang X."/>
            <person name="Zhao J."/>
        </authorList>
    </citation>
    <scope>NUCLEOTIDE SEQUENCE [LARGE SCALE GENOMIC DNA]</scope>
    <source>
        <strain evidence="5">jys28</strain>
    </source>
</reference>
<gene>
    <name evidence="4" type="ORF">FCH28_24530</name>
</gene>
<dbReference type="InterPro" id="IPR050534">
    <property type="entry name" value="Coronavir_polyprotein_1ab"/>
</dbReference>
<dbReference type="OrthoDB" id="4524286at2"/>
<keyword evidence="4" id="KW-0269">Exonuclease</keyword>
<evidence type="ECO:0000313" key="5">
    <source>
        <dbReference type="Proteomes" id="UP000308697"/>
    </source>
</evidence>
<keyword evidence="4" id="KW-0540">Nuclease</keyword>
<evidence type="ECO:0000259" key="3">
    <source>
        <dbReference type="SMART" id="SM00382"/>
    </source>
</evidence>
<dbReference type="InterPro" id="IPR003593">
    <property type="entry name" value="AAA+_ATPase"/>
</dbReference>